<dbReference type="Proteomes" id="UP000249363">
    <property type="component" value="Unassembled WGS sequence"/>
</dbReference>
<accession>A0A364KZ06</accession>
<dbReference type="AlphaFoldDB" id="A0A364KZ06"/>
<feature type="region of interest" description="Disordered" evidence="1">
    <location>
        <begin position="457"/>
        <end position="477"/>
    </location>
</feature>
<proteinExistence type="predicted"/>
<reference evidence="2 3" key="1">
    <citation type="journal article" date="2017" name="Biotechnol. Biofuels">
        <title>Differential beta-glucosidase expression as a function of carbon source availability in Talaromyces amestolkiae: a genomic and proteomic approach.</title>
        <authorList>
            <person name="de Eugenio L.I."/>
            <person name="Mendez-Liter J.A."/>
            <person name="Nieto-Dominguez M."/>
            <person name="Alonso L."/>
            <person name="Gil-Munoz J."/>
            <person name="Barriuso J."/>
            <person name="Prieto A."/>
            <person name="Martinez M.J."/>
        </authorList>
    </citation>
    <scope>NUCLEOTIDE SEQUENCE [LARGE SCALE GENOMIC DNA]</scope>
    <source>
        <strain evidence="2 3">CIB</strain>
    </source>
</reference>
<feature type="region of interest" description="Disordered" evidence="1">
    <location>
        <begin position="123"/>
        <end position="175"/>
    </location>
</feature>
<dbReference type="STRING" id="1196081.A0A364KZ06"/>
<evidence type="ECO:0000313" key="3">
    <source>
        <dbReference type="Proteomes" id="UP000249363"/>
    </source>
</evidence>
<feature type="compositionally biased region" description="Pro residues" evidence="1">
    <location>
        <begin position="136"/>
        <end position="145"/>
    </location>
</feature>
<organism evidence="2 3">
    <name type="scientific">Talaromyces amestolkiae</name>
    <dbReference type="NCBI Taxonomy" id="1196081"/>
    <lineage>
        <taxon>Eukaryota</taxon>
        <taxon>Fungi</taxon>
        <taxon>Dikarya</taxon>
        <taxon>Ascomycota</taxon>
        <taxon>Pezizomycotina</taxon>
        <taxon>Eurotiomycetes</taxon>
        <taxon>Eurotiomycetidae</taxon>
        <taxon>Eurotiales</taxon>
        <taxon>Trichocomaceae</taxon>
        <taxon>Talaromyces</taxon>
        <taxon>Talaromyces sect. Talaromyces</taxon>
    </lineage>
</organism>
<comment type="caution">
    <text evidence="2">The sequence shown here is derived from an EMBL/GenBank/DDBJ whole genome shotgun (WGS) entry which is preliminary data.</text>
</comment>
<keyword evidence="3" id="KW-1185">Reference proteome</keyword>
<dbReference type="RefSeq" id="XP_040733237.1">
    <property type="nucleotide sequence ID" value="XM_040877131.1"/>
</dbReference>
<evidence type="ECO:0000313" key="2">
    <source>
        <dbReference type="EMBL" id="RAO68721.1"/>
    </source>
</evidence>
<dbReference type="EMBL" id="MIKG01000008">
    <property type="protein sequence ID" value="RAO68721.1"/>
    <property type="molecule type" value="Genomic_DNA"/>
</dbReference>
<dbReference type="OrthoDB" id="10003116at2759"/>
<feature type="region of interest" description="Disordered" evidence="1">
    <location>
        <begin position="489"/>
        <end position="532"/>
    </location>
</feature>
<name>A0A364KZ06_TALAM</name>
<gene>
    <name evidence="2" type="ORF">BHQ10_004733</name>
</gene>
<protein>
    <submittedName>
        <fullName evidence="2">Uncharacterized protein</fullName>
    </submittedName>
</protein>
<sequence>MAETASTQSPVEARSLSSITSIAANPPAYPRNPAQAKLDRVELYIVKVPGSKDVVLTPLKPPTKSNISIEAINSSLYYLHVATEEDENVLRSIELEQREHPHDALATTRLSNETVLRLNDFHRKPVRGQDASTATPYPPPPPPPHLEGATSYQGHSVSEEDTPRIPRKNVHDSYCPITQPKETTAMRDFAIPRRPVSSGGGTLLTPTLTELNLGQRLSYDGPRPSIENIRPHQSHVSKNLSPGDILTDQNLGSPFRITLIRRDAASGNQWNVATMSSSKEDKGVIHVEIFNPGYGKFMNNVHLSSNNSGQHSTSAASEGQNAVEVLKRMAQNMMPDDSIGKKVFYRDITPVRHDLQSHSLSEVLFNRHSGSAETPKLAQYVSSKVNRGYYTFKSPWGGTCSFLASVNGGSLKCKHTIPGPAMSSEAGVSSSGQNPEVTVSELRYNIPFALEQSFRPPSILNVNGNNKSPEEKGKGKRAALSQLITTNIQKVQQHARSRSHSQGGTPVPILSVARGSGDEQSPASTVPADDEDRLDFSLAREHGGGGMSGKSAKLGKLIIEDEGIKMIDLVVAASMGVWWRSTYQPS</sequence>
<dbReference type="GeneID" id="63793949"/>
<evidence type="ECO:0000256" key="1">
    <source>
        <dbReference type="SAM" id="MobiDB-lite"/>
    </source>
</evidence>